<feature type="chain" id="PRO_5047166063" description="Calx-beta domain-containing protein" evidence="5">
    <location>
        <begin position="38"/>
        <end position="1092"/>
    </location>
</feature>
<proteinExistence type="predicted"/>
<dbReference type="PANTHER" id="PTHR11878">
    <property type="entry name" value="SODIUM/CALCIUM EXCHANGER"/>
    <property type="match status" value="1"/>
</dbReference>
<dbReference type="Gene3D" id="2.60.40.2030">
    <property type="match status" value="5"/>
</dbReference>
<dbReference type="SUPFAM" id="SSF141072">
    <property type="entry name" value="CalX-like"/>
    <property type="match status" value="5"/>
</dbReference>
<evidence type="ECO:0000256" key="2">
    <source>
        <dbReference type="ARBA" id="ARBA00022737"/>
    </source>
</evidence>
<evidence type="ECO:0000256" key="5">
    <source>
        <dbReference type="SAM" id="SignalP"/>
    </source>
</evidence>
<evidence type="ECO:0000256" key="1">
    <source>
        <dbReference type="ARBA" id="ARBA00022729"/>
    </source>
</evidence>
<sequence length="1092" mass="111812">MPLTLWGRKRIRTVLATVVASAAGLVPGVFVATPAFAAAADNLTITSAANWEGGDLVFKLTYTGNVPASFGITTGGGTATGSAAFNMTDGTTDYDNDAFTTPVTFLASSASSPSTATITIPTKIDTDSVDETFTVTATNSALNGGAGDSSVETATGTIWAWSSNDITLGGSTKVVESTKTVTVTAQSTYPQAHDVVIPVKTADPSRAALSAGNYMTTWARSTGGDFRDFTALASDAVITIPANQTTGSTTVSINDDTADETDTQYFDVAVDTGRAVLGGARVSGQDVVEMALTDNDDKPTLSIADSVSAKEGTRLSFPVSLSNPSETATTFDFTSAGAVSGNTPAATNGTDFTNESAISKTIPQYGKLVNVPVTTLVAPASTWEGPENVRATIANASSNATLGTAASANGTITDAEAGQTVEYSAETPFNAGSDTWTEGSNGPTDKIIYVKFASDSPLPATLSYSFVDGTAKNGVDYVGKSGSITIPAGSDGSDGTKALQIPVSIIGDRIAEDDETFKLHVTSTSGVADDASLGDLTFIIDDDDSAPIWTTADATVQEGNSGTTLARVPIKLSSAAGTDATFTATIADVSAVEAGTAAGSNDYDLPKSLTATIKAGETTGYFEVPVNGDAVYERDETFTVTFVGSGNVGTTGDSVTQSRVTIGNDDQQPKLTFATASGTEGGTVTVAPTVVGQSQYQYDIGFTAGSTGTDPATVGSDFEIPTGLASAIATVPVGYEGALSKMTVPFTLPAFNLLNDDIDEPVETFSVTANEVSSVLKGFTTSTAIVKIADDPLDTPPAASVADVSSNEKDGWAMVPVDLAFTGEATSTTQTVTIPWWTENGTAMAGKDYTMSKGTLSVPPGTMKASIKVPLIDDKAKEDNETFTVRLGNPGPLGASVINGDSTVTIKSDDAASVTPTLMLSGPAKGVGGVTAWGKAAPGSVVELWGAPLPTTDPTKTKWLANVTANSSGEYKFGARQISQGWTFVVRSEEVNSAVKMVKLTQAPALTATSTKGKLNVMVAGNPKATGQTVTIQRWTGGKWVTLASGKTTSTGYKGSWSFKSKTKLTVRAMVSGNSGMGINSGYSASKAVTIK</sequence>
<dbReference type="EMBL" id="BOMS01000085">
    <property type="protein sequence ID" value="GIE69349.1"/>
    <property type="molecule type" value="Genomic_DNA"/>
</dbReference>
<evidence type="ECO:0000259" key="6">
    <source>
        <dbReference type="SMART" id="SM00237"/>
    </source>
</evidence>
<protein>
    <recommendedName>
        <fullName evidence="6">Calx-beta domain-containing protein</fullName>
    </recommendedName>
</protein>
<feature type="domain" description="Calx-beta" evidence="6">
    <location>
        <begin position="437"/>
        <end position="522"/>
    </location>
</feature>
<dbReference type="Proteomes" id="UP000624709">
    <property type="component" value="Unassembled WGS sequence"/>
</dbReference>
<reference evidence="7 8" key="1">
    <citation type="submission" date="2021-01" db="EMBL/GenBank/DDBJ databases">
        <title>Whole genome shotgun sequence of Actinoplanes palleronii NBRC 14916.</title>
        <authorList>
            <person name="Komaki H."/>
            <person name="Tamura T."/>
        </authorList>
    </citation>
    <scope>NUCLEOTIDE SEQUENCE [LARGE SCALE GENOMIC DNA]</scope>
    <source>
        <strain evidence="7 8">NBRC 14916</strain>
    </source>
</reference>
<keyword evidence="8" id="KW-1185">Reference proteome</keyword>
<accession>A0ABQ4BF86</accession>
<evidence type="ECO:0000313" key="8">
    <source>
        <dbReference type="Proteomes" id="UP000624709"/>
    </source>
</evidence>
<feature type="domain" description="Calx-beta" evidence="6">
    <location>
        <begin position="536"/>
        <end position="643"/>
    </location>
</feature>
<keyword evidence="1 5" id="KW-0732">Signal</keyword>
<name>A0ABQ4BF86_9ACTN</name>
<keyword evidence="3" id="KW-0106">Calcium</keyword>
<dbReference type="InterPro" id="IPR038081">
    <property type="entry name" value="CalX-like_sf"/>
</dbReference>
<feature type="domain" description="Calx-beta" evidence="6">
    <location>
        <begin position="784"/>
        <end position="888"/>
    </location>
</feature>
<keyword evidence="4" id="KW-0813">Transport</keyword>
<feature type="signal peptide" evidence="5">
    <location>
        <begin position="1"/>
        <end position="37"/>
    </location>
</feature>
<dbReference type="SMART" id="SM00237">
    <property type="entry name" value="Calx_beta"/>
    <property type="match status" value="3"/>
</dbReference>
<evidence type="ECO:0000256" key="3">
    <source>
        <dbReference type="ARBA" id="ARBA00022837"/>
    </source>
</evidence>
<dbReference type="Pfam" id="PF03160">
    <property type="entry name" value="Calx-beta"/>
    <property type="match status" value="3"/>
</dbReference>
<evidence type="ECO:0000256" key="4">
    <source>
        <dbReference type="ARBA" id="ARBA00023065"/>
    </source>
</evidence>
<keyword evidence="4" id="KW-0406">Ion transport</keyword>
<keyword evidence="2" id="KW-0677">Repeat</keyword>
<dbReference type="InterPro" id="IPR003644">
    <property type="entry name" value="Calx_beta"/>
</dbReference>
<dbReference type="InterPro" id="IPR051171">
    <property type="entry name" value="CaCA"/>
</dbReference>
<comment type="caution">
    <text evidence="7">The sequence shown here is derived from an EMBL/GenBank/DDBJ whole genome shotgun (WGS) entry which is preliminary data.</text>
</comment>
<dbReference type="PANTHER" id="PTHR11878:SF65">
    <property type="entry name" value="NA_CA-EXCHANGE PROTEIN, ISOFORM G"/>
    <property type="match status" value="1"/>
</dbReference>
<evidence type="ECO:0000313" key="7">
    <source>
        <dbReference type="EMBL" id="GIE69349.1"/>
    </source>
</evidence>
<organism evidence="7 8">
    <name type="scientific">Actinoplanes palleronii</name>
    <dbReference type="NCBI Taxonomy" id="113570"/>
    <lineage>
        <taxon>Bacteria</taxon>
        <taxon>Bacillati</taxon>
        <taxon>Actinomycetota</taxon>
        <taxon>Actinomycetes</taxon>
        <taxon>Micromonosporales</taxon>
        <taxon>Micromonosporaceae</taxon>
        <taxon>Actinoplanes</taxon>
    </lineage>
</organism>
<gene>
    <name evidence="7" type="ORF">Apa02nite_054570</name>
</gene>